<name>A0A8J2J7G8_9HEXA</name>
<keyword evidence="2" id="KW-1185">Reference proteome</keyword>
<dbReference type="AlphaFoldDB" id="A0A8J2J7G8"/>
<dbReference type="Proteomes" id="UP000708208">
    <property type="component" value="Unassembled WGS sequence"/>
</dbReference>
<gene>
    <name evidence="1" type="ORF">AFUS01_LOCUS3764</name>
</gene>
<dbReference type="EMBL" id="CAJVCH010022797">
    <property type="protein sequence ID" value="CAG7693565.1"/>
    <property type="molecule type" value="Genomic_DNA"/>
</dbReference>
<evidence type="ECO:0000313" key="1">
    <source>
        <dbReference type="EMBL" id="CAG7693565.1"/>
    </source>
</evidence>
<evidence type="ECO:0000313" key="2">
    <source>
        <dbReference type="Proteomes" id="UP000708208"/>
    </source>
</evidence>
<comment type="caution">
    <text evidence="1">The sequence shown here is derived from an EMBL/GenBank/DDBJ whole genome shotgun (WGS) entry which is preliminary data.</text>
</comment>
<organism evidence="1 2">
    <name type="scientific">Allacma fusca</name>
    <dbReference type="NCBI Taxonomy" id="39272"/>
    <lineage>
        <taxon>Eukaryota</taxon>
        <taxon>Metazoa</taxon>
        <taxon>Ecdysozoa</taxon>
        <taxon>Arthropoda</taxon>
        <taxon>Hexapoda</taxon>
        <taxon>Collembola</taxon>
        <taxon>Symphypleona</taxon>
        <taxon>Sminthuridae</taxon>
        <taxon>Allacma</taxon>
    </lineage>
</organism>
<sequence length="107" mass="11742">MFLATGCSGAPLSDSTLTIENIILFEHKNYLGNMIVSTLPSEPERCLSVGGISMKEKITSVKFMVGCVQLCKDEGCSECITLRENTTQLDPSFNDQVQRMKMCVQGV</sequence>
<accession>A0A8J2J7G8</accession>
<protein>
    <submittedName>
        <fullName evidence="1">Uncharacterized protein</fullName>
    </submittedName>
</protein>
<reference evidence="1" key="1">
    <citation type="submission" date="2021-06" db="EMBL/GenBank/DDBJ databases">
        <authorList>
            <person name="Hodson N. C."/>
            <person name="Mongue J. A."/>
            <person name="Jaron S. K."/>
        </authorList>
    </citation>
    <scope>NUCLEOTIDE SEQUENCE</scope>
</reference>
<proteinExistence type="predicted"/>